<evidence type="ECO:0000259" key="4">
    <source>
        <dbReference type="PROSITE" id="PS50937"/>
    </source>
</evidence>
<dbReference type="InterPro" id="IPR015358">
    <property type="entry name" value="Tscrpt_reg_MerR_DNA-bd"/>
</dbReference>
<dbReference type="EMBL" id="JACHEJ010000047">
    <property type="protein sequence ID" value="MBB6182610.1"/>
    <property type="molecule type" value="Genomic_DNA"/>
</dbReference>
<sequence>MMNIGIVSKRSGLPAKTIRYYEDIGLVCPSRGENGYRDFSPHDLVKLSFVGRARSVGFSIEECRMLLSLYQKKQRPSSEVKAVAEKHLVSIEAKIREMQEMSGMLRDLVARCNNDDNHECAIMDGLASSA</sequence>
<evidence type="ECO:0000256" key="3">
    <source>
        <dbReference type="ARBA" id="ARBA00023163"/>
    </source>
</evidence>
<proteinExistence type="predicted"/>
<evidence type="ECO:0000313" key="5">
    <source>
        <dbReference type="EMBL" id="MBB6182610.1"/>
    </source>
</evidence>
<dbReference type="InterPro" id="IPR047057">
    <property type="entry name" value="MerR_fam"/>
</dbReference>
<dbReference type="SUPFAM" id="SSF46955">
    <property type="entry name" value="Putative DNA-binding domain"/>
    <property type="match status" value="1"/>
</dbReference>
<keyword evidence="6" id="KW-1185">Reference proteome</keyword>
<feature type="domain" description="HTH merR-type" evidence="4">
    <location>
        <begin position="1"/>
        <end position="69"/>
    </location>
</feature>
<comment type="caution">
    <text evidence="5">The sequence shown here is derived from an EMBL/GenBank/DDBJ whole genome shotgun (WGS) entry which is preliminary data.</text>
</comment>
<dbReference type="GO" id="GO:0003677">
    <property type="term" value="F:DNA binding"/>
    <property type="evidence" value="ECO:0007669"/>
    <property type="project" value="UniProtKB-KW"/>
</dbReference>
<dbReference type="Proteomes" id="UP000535501">
    <property type="component" value="Unassembled WGS sequence"/>
</dbReference>
<keyword evidence="3" id="KW-0804">Transcription</keyword>
<dbReference type="Gene3D" id="1.10.1660.10">
    <property type="match status" value="1"/>
</dbReference>
<dbReference type="PRINTS" id="PR00040">
    <property type="entry name" value="HTHMERR"/>
</dbReference>
<evidence type="ECO:0000313" key="6">
    <source>
        <dbReference type="Proteomes" id="UP000535501"/>
    </source>
</evidence>
<dbReference type="PANTHER" id="PTHR30204">
    <property type="entry name" value="REDOX-CYCLING DRUG-SENSING TRANSCRIPTIONAL ACTIVATOR SOXR"/>
    <property type="match status" value="1"/>
</dbReference>
<accession>A0A7W9Z218</accession>
<dbReference type="SMART" id="SM00422">
    <property type="entry name" value="HTH_MERR"/>
    <property type="match status" value="1"/>
</dbReference>
<evidence type="ECO:0000256" key="1">
    <source>
        <dbReference type="ARBA" id="ARBA00023015"/>
    </source>
</evidence>
<organism evidence="5 6">
    <name type="scientific">Pseudorhizobium flavum</name>
    <dbReference type="NCBI Taxonomy" id="1335061"/>
    <lineage>
        <taxon>Bacteria</taxon>
        <taxon>Pseudomonadati</taxon>
        <taxon>Pseudomonadota</taxon>
        <taxon>Alphaproteobacteria</taxon>
        <taxon>Hyphomicrobiales</taxon>
        <taxon>Rhizobiaceae</taxon>
        <taxon>Rhizobium/Agrobacterium group</taxon>
        <taxon>Pseudorhizobium</taxon>
    </lineage>
</organism>
<name>A0A7W9Z218_9HYPH</name>
<dbReference type="AlphaFoldDB" id="A0A7W9Z218"/>
<dbReference type="InterPro" id="IPR000551">
    <property type="entry name" value="MerR-type_HTH_dom"/>
</dbReference>
<keyword evidence="1" id="KW-0805">Transcription regulation</keyword>
<dbReference type="Pfam" id="PF00376">
    <property type="entry name" value="MerR"/>
    <property type="match status" value="1"/>
</dbReference>
<evidence type="ECO:0000256" key="2">
    <source>
        <dbReference type="ARBA" id="ARBA00023125"/>
    </source>
</evidence>
<dbReference type="InterPro" id="IPR009061">
    <property type="entry name" value="DNA-bd_dom_put_sf"/>
</dbReference>
<dbReference type="PANTHER" id="PTHR30204:SF94">
    <property type="entry name" value="HEAVY METAL-DEPENDENT TRANSCRIPTIONAL REGULATOR HI_0293-RELATED"/>
    <property type="match status" value="1"/>
</dbReference>
<dbReference type="GO" id="GO:0003700">
    <property type="term" value="F:DNA-binding transcription factor activity"/>
    <property type="evidence" value="ECO:0007669"/>
    <property type="project" value="InterPro"/>
</dbReference>
<gene>
    <name evidence="5" type="ORF">HNQ75_004605</name>
</gene>
<dbReference type="PROSITE" id="PS50937">
    <property type="entry name" value="HTH_MERR_2"/>
    <property type="match status" value="1"/>
</dbReference>
<reference evidence="5 6" key="1">
    <citation type="submission" date="2020-08" db="EMBL/GenBank/DDBJ databases">
        <title>Genomic Encyclopedia of Type Strains, Phase IV (KMG-IV): sequencing the most valuable type-strain genomes for metagenomic binning, comparative biology and taxonomic classification.</title>
        <authorList>
            <person name="Goeker M."/>
        </authorList>
    </citation>
    <scope>NUCLEOTIDE SEQUENCE [LARGE SCALE GENOMIC DNA]</scope>
    <source>
        <strain evidence="5 6">DSM 102134</strain>
    </source>
</reference>
<keyword evidence="2" id="KW-0238">DNA-binding</keyword>
<protein>
    <submittedName>
        <fullName evidence="5">Cu(I)-responsive transcriptional regulator</fullName>
    </submittedName>
</protein>
<dbReference type="Pfam" id="PF09278">
    <property type="entry name" value="MerR-DNA-bind"/>
    <property type="match status" value="1"/>
</dbReference>